<keyword evidence="6" id="KW-0175">Coiled coil</keyword>
<dbReference type="Gene3D" id="3.30.40.10">
    <property type="entry name" value="Zinc/RING finger domain, C3HC4 (zinc finger)"/>
    <property type="match status" value="1"/>
</dbReference>
<keyword evidence="9" id="KW-1185">Reference proteome</keyword>
<keyword evidence="4" id="KW-0863">Zinc-finger</keyword>
<dbReference type="InterPro" id="IPR013083">
    <property type="entry name" value="Znf_RING/FYVE/PHD"/>
</dbReference>
<evidence type="ECO:0000313" key="9">
    <source>
        <dbReference type="Proteomes" id="UP000838412"/>
    </source>
</evidence>
<dbReference type="InterPro" id="IPR011011">
    <property type="entry name" value="Znf_FYVE_PHD"/>
</dbReference>
<dbReference type="GO" id="GO:0008270">
    <property type="term" value="F:zinc ion binding"/>
    <property type="evidence" value="ECO:0007669"/>
    <property type="project" value="UniProtKB-KW"/>
</dbReference>
<dbReference type="InterPro" id="IPR043128">
    <property type="entry name" value="Rev_trsase/Diguanyl_cyclase"/>
</dbReference>
<organism evidence="8 9">
    <name type="scientific">Branchiostoma lanceolatum</name>
    <name type="common">Common lancelet</name>
    <name type="synonym">Amphioxus lanceolatum</name>
    <dbReference type="NCBI Taxonomy" id="7740"/>
    <lineage>
        <taxon>Eukaryota</taxon>
        <taxon>Metazoa</taxon>
        <taxon>Chordata</taxon>
        <taxon>Cephalochordata</taxon>
        <taxon>Leptocardii</taxon>
        <taxon>Amphioxiformes</taxon>
        <taxon>Branchiostomatidae</taxon>
        <taxon>Branchiostoma</taxon>
    </lineage>
</organism>
<evidence type="ECO:0000256" key="5">
    <source>
        <dbReference type="ARBA" id="ARBA00022833"/>
    </source>
</evidence>
<evidence type="ECO:0000259" key="7">
    <source>
        <dbReference type="PROSITE" id="PS50878"/>
    </source>
</evidence>
<keyword evidence="5" id="KW-0862">Zinc</keyword>
<dbReference type="CDD" id="cd01650">
    <property type="entry name" value="RT_nLTR_like"/>
    <property type="match status" value="1"/>
</dbReference>
<dbReference type="PANTHER" id="PTHR19446">
    <property type="entry name" value="REVERSE TRANSCRIPTASES"/>
    <property type="match status" value="1"/>
</dbReference>
<evidence type="ECO:0000256" key="1">
    <source>
        <dbReference type="ARBA" id="ARBA00010879"/>
    </source>
</evidence>
<dbReference type="SUPFAM" id="SSF56672">
    <property type="entry name" value="DNA/RNA polymerases"/>
    <property type="match status" value="1"/>
</dbReference>
<dbReference type="Pfam" id="PF00078">
    <property type="entry name" value="RVT_1"/>
    <property type="match status" value="1"/>
</dbReference>
<sequence>MSGSIQTNKMAANVLPDSRRVLAEVTQQKLKLAEAKELLQESDYNARSVLNHTKGQCSDLKMTWLELQTRAKIMEYMEQGRDSWPEYGAVDAEVKDAKKKASGLKKEAAQQEKLLSDLAQQASTKYEEHVEKVAKLQERITQVETTQAKLQEVLQKHQTVGQLLNLPQIDQTFDMAALLEQQTSGFKKAEAALSSCQAALLRLQQELAQAMEERDKFLSQKQAAERIREELLSRKEQGTDRIRAQTAWCKQAYKVLSQLSGVEEHSLVGKSLTVKLLPPPDSTCNVIPLLTLHFREQLTGGFALEGAVVDPPSLEIEDLIEVAMETNDGLFLVNRVRERFFTQMPLLQEIEGLRHRLTAEKETFAVIDSHGEDVYRIAKQMERRNQDVVGEKCVRNDAGELSLNDEDKMKAWVEHYNRLLNVEFDWPKDELPEAAPVVGPPPPVTTEMISKALGKMRFGKAVGPSGINAEMLKAAGEEGIELTRLLTEAVFSSGTVPSEWEKSFIINLYKGKGEALDRGNYRGLKLTDHVMKLLERVLDSAIRKMVNIDDLQFAFVPGKGTTDAIFIVRQLQEKFIAANKPLYFAFVDLEKAFDRVPRGVLWWALRSLGVEEWAVKVIQAMYTNARSRVRVNGQYSEEFGVGVGVHQGSVLSPLLFILVLEALSREFRTGVPWELLYADDLVIIADSLEECITRLKAWKSGMECKGLRVNMKKTKILISGQGLNKLKDTGSFPCAVCRSGVGVNSIQCTECDFWVHKKCCGIRGSLQAVQNYICLRCRGEARPLDGRPTSQVTVGEVVLDVEASFCYLGDMLCAGGGCELAITTRCSVGWGRFKKLLPILTSRHLPFKTRGKVFDSCVRAAMLHGSESWAPTASDLQRLRRNDRAMIRWICGAKPQDETPSETLHAKLGLVDIASVLRSRRLRWYGHVERASGCINAITKMQLPGSRGRGRPRKSWMECVRKDMKVCGLTSVSPLDRAAWKRSVTTSRLLPTPVYAIDYQAAQNRVRVMLGEGGRITCTLDIGRDYPGAEGVCLVDCTGLPDGKTLQDLLPSTAHLMTLEQWMNHLTSICSVW</sequence>
<dbReference type="Proteomes" id="UP000838412">
    <property type="component" value="Chromosome 10"/>
</dbReference>
<dbReference type="GO" id="GO:0004523">
    <property type="term" value="F:RNA-DNA hybrid ribonuclease activity"/>
    <property type="evidence" value="ECO:0007669"/>
    <property type="project" value="UniProtKB-EC"/>
</dbReference>
<feature type="coiled-coil region" evidence="6">
    <location>
        <begin position="186"/>
        <end position="227"/>
    </location>
</feature>
<comment type="similarity">
    <text evidence="1">Belongs to the beta type-B retroviral polymerase family. HERV class-II K(HML-2) pol subfamily.</text>
</comment>
<proteinExistence type="inferred from homology"/>
<evidence type="ECO:0000256" key="6">
    <source>
        <dbReference type="SAM" id="Coils"/>
    </source>
</evidence>
<dbReference type="PROSITE" id="PS01359">
    <property type="entry name" value="ZF_PHD_1"/>
    <property type="match status" value="1"/>
</dbReference>
<dbReference type="InterPro" id="IPR000477">
    <property type="entry name" value="RT_dom"/>
</dbReference>
<dbReference type="OrthoDB" id="5800121at2759"/>
<reference evidence="8" key="1">
    <citation type="submission" date="2022-01" db="EMBL/GenBank/DDBJ databases">
        <authorList>
            <person name="Braso-Vives M."/>
        </authorList>
    </citation>
    <scope>NUCLEOTIDE SEQUENCE</scope>
</reference>
<name>A0A8J9YRE8_BRALA</name>
<dbReference type="EMBL" id="OV696695">
    <property type="protein sequence ID" value="CAH1238758.1"/>
    <property type="molecule type" value="Genomic_DNA"/>
</dbReference>
<accession>A0A8J9YRE8</accession>
<dbReference type="InterPro" id="IPR043502">
    <property type="entry name" value="DNA/RNA_pol_sf"/>
</dbReference>
<dbReference type="SMART" id="SM00249">
    <property type="entry name" value="PHD"/>
    <property type="match status" value="1"/>
</dbReference>
<dbReference type="Gene3D" id="3.30.70.270">
    <property type="match status" value="1"/>
</dbReference>
<keyword evidence="3" id="KW-0479">Metal-binding</keyword>
<dbReference type="InterPro" id="IPR019786">
    <property type="entry name" value="Zinc_finger_PHD-type_CS"/>
</dbReference>
<feature type="domain" description="Reverse transcriptase" evidence="7">
    <location>
        <begin position="489"/>
        <end position="812"/>
    </location>
</feature>
<protein>
    <recommendedName>
        <fullName evidence="2">ribonuclease H</fullName>
        <ecNumber evidence="2">3.1.26.4</ecNumber>
    </recommendedName>
</protein>
<evidence type="ECO:0000256" key="3">
    <source>
        <dbReference type="ARBA" id="ARBA00022723"/>
    </source>
</evidence>
<evidence type="ECO:0000313" key="8">
    <source>
        <dbReference type="EMBL" id="CAH1238758.1"/>
    </source>
</evidence>
<dbReference type="InterPro" id="IPR019787">
    <property type="entry name" value="Znf_PHD-finger"/>
</dbReference>
<evidence type="ECO:0000256" key="4">
    <source>
        <dbReference type="ARBA" id="ARBA00022771"/>
    </source>
</evidence>
<dbReference type="PROSITE" id="PS50878">
    <property type="entry name" value="RT_POL"/>
    <property type="match status" value="1"/>
</dbReference>
<gene>
    <name evidence="8" type="primary">Hypp5628</name>
    <name evidence="8" type="ORF">BLAG_LOCUS3227</name>
</gene>
<evidence type="ECO:0000256" key="2">
    <source>
        <dbReference type="ARBA" id="ARBA00012180"/>
    </source>
</evidence>
<dbReference type="SUPFAM" id="SSF57903">
    <property type="entry name" value="FYVE/PHD zinc finger"/>
    <property type="match status" value="1"/>
</dbReference>
<dbReference type="Pfam" id="PF00628">
    <property type="entry name" value="PHD"/>
    <property type="match status" value="1"/>
</dbReference>
<dbReference type="InterPro" id="IPR001965">
    <property type="entry name" value="Znf_PHD"/>
</dbReference>
<dbReference type="CDD" id="cd15489">
    <property type="entry name" value="PHD_SF"/>
    <property type="match status" value="1"/>
</dbReference>
<feature type="coiled-coil region" evidence="6">
    <location>
        <begin position="94"/>
        <end position="153"/>
    </location>
</feature>
<dbReference type="EC" id="3.1.26.4" evidence="2"/>
<dbReference type="AlphaFoldDB" id="A0A8J9YRE8"/>